<accession>A0A392SGB6</accession>
<reference evidence="2 3" key="1">
    <citation type="journal article" date="2018" name="Front. Plant Sci.">
        <title>Red Clover (Trifolium pratense) and Zigzag Clover (T. medium) - A Picture of Genomic Similarities and Differences.</title>
        <authorList>
            <person name="Dluhosova J."/>
            <person name="Istvanek J."/>
            <person name="Nedelnik J."/>
            <person name="Repkova J."/>
        </authorList>
    </citation>
    <scope>NUCLEOTIDE SEQUENCE [LARGE SCALE GENOMIC DNA]</scope>
    <source>
        <strain evidence="3">cv. 10/8</strain>
        <tissue evidence="2">Leaf</tissue>
    </source>
</reference>
<evidence type="ECO:0000256" key="1">
    <source>
        <dbReference type="SAM" id="MobiDB-lite"/>
    </source>
</evidence>
<evidence type="ECO:0000313" key="2">
    <source>
        <dbReference type="EMBL" id="MCI47234.1"/>
    </source>
</evidence>
<organism evidence="2 3">
    <name type="scientific">Trifolium medium</name>
    <dbReference type="NCBI Taxonomy" id="97028"/>
    <lineage>
        <taxon>Eukaryota</taxon>
        <taxon>Viridiplantae</taxon>
        <taxon>Streptophyta</taxon>
        <taxon>Embryophyta</taxon>
        <taxon>Tracheophyta</taxon>
        <taxon>Spermatophyta</taxon>
        <taxon>Magnoliopsida</taxon>
        <taxon>eudicotyledons</taxon>
        <taxon>Gunneridae</taxon>
        <taxon>Pentapetalae</taxon>
        <taxon>rosids</taxon>
        <taxon>fabids</taxon>
        <taxon>Fabales</taxon>
        <taxon>Fabaceae</taxon>
        <taxon>Papilionoideae</taxon>
        <taxon>50 kb inversion clade</taxon>
        <taxon>NPAAA clade</taxon>
        <taxon>Hologalegina</taxon>
        <taxon>IRL clade</taxon>
        <taxon>Trifolieae</taxon>
        <taxon>Trifolium</taxon>
    </lineage>
</organism>
<sequence>VERQAQVDLESSLDQKFANMEALIAENARCLKEISEIITVLFPGIEGTPESVQPSMAGNPESVSSSTTE</sequence>
<feature type="region of interest" description="Disordered" evidence="1">
    <location>
        <begin position="48"/>
        <end position="69"/>
    </location>
</feature>
<feature type="compositionally biased region" description="Polar residues" evidence="1">
    <location>
        <begin position="50"/>
        <end position="69"/>
    </location>
</feature>
<feature type="non-terminal residue" evidence="2">
    <location>
        <position position="1"/>
    </location>
</feature>
<dbReference type="AlphaFoldDB" id="A0A392SGB6"/>
<dbReference type="Proteomes" id="UP000265520">
    <property type="component" value="Unassembled WGS sequence"/>
</dbReference>
<proteinExistence type="predicted"/>
<name>A0A392SGB6_9FABA</name>
<keyword evidence="3" id="KW-1185">Reference proteome</keyword>
<evidence type="ECO:0000313" key="3">
    <source>
        <dbReference type="Proteomes" id="UP000265520"/>
    </source>
</evidence>
<comment type="caution">
    <text evidence="2">The sequence shown here is derived from an EMBL/GenBank/DDBJ whole genome shotgun (WGS) entry which is preliminary data.</text>
</comment>
<dbReference type="EMBL" id="LXQA010369419">
    <property type="protein sequence ID" value="MCI47234.1"/>
    <property type="molecule type" value="Genomic_DNA"/>
</dbReference>
<protein>
    <submittedName>
        <fullName evidence="2">Uncharacterized protein</fullName>
    </submittedName>
</protein>